<evidence type="ECO:0000256" key="4">
    <source>
        <dbReference type="ARBA" id="ARBA00022840"/>
    </source>
</evidence>
<proteinExistence type="inferred from homology"/>
<dbReference type="InterPro" id="IPR027417">
    <property type="entry name" value="P-loop_NTPase"/>
</dbReference>
<reference evidence="7 8" key="1">
    <citation type="submission" date="2018-11" db="EMBL/GenBank/DDBJ databases">
        <title>Genomic Encyclopedia of Type Strains, Phase IV (KMG-IV): sequencing the most valuable type-strain genomes for metagenomic binning, comparative biology and taxonomic classification.</title>
        <authorList>
            <person name="Goeker M."/>
        </authorList>
    </citation>
    <scope>NUCLEOTIDE SEQUENCE [LARGE SCALE GENOMIC DNA]</scope>
    <source>
        <strain evidence="7 8">DSM 22027</strain>
    </source>
</reference>
<keyword evidence="3" id="KW-0547">Nucleotide-binding</keyword>
<organism evidence="7 8">
    <name type="scientific">Desulfosoma caldarium</name>
    <dbReference type="NCBI Taxonomy" id="610254"/>
    <lineage>
        <taxon>Bacteria</taxon>
        <taxon>Pseudomonadati</taxon>
        <taxon>Thermodesulfobacteriota</taxon>
        <taxon>Syntrophobacteria</taxon>
        <taxon>Syntrophobacterales</taxon>
        <taxon>Syntrophobacteraceae</taxon>
        <taxon>Desulfosoma</taxon>
    </lineage>
</organism>
<dbReference type="PROSITE" id="PS50893">
    <property type="entry name" value="ABC_TRANSPORTER_2"/>
    <property type="match status" value="1"/>
</dbReference>
<sequence>MIEAHGLTKWYGTVPAIQDVSFEIAKGEVVGFLGPNGAGKSTTIRILTCYMPPTAGSAKVDGLDCLENSLEVRRRIGYLPENVPLYNEMTVRRFLSFVAQVKGVPWKEVAREVDRVIDVCGLDGVRQRIIGNLSKGYRQRVGVAQALVGNPPVLILDEPTIGLDPTQILEIRKLIQDLRQDHTVLLSSHILPEVAQICQRVVIINKGRIVATDAPQTLTAQLQKSAKIHLTISGDGAGLAESLRRLDGVLNVVVEGTEPSRLIVEADRQSDLRPALARAAVQHGVDLLELKTVDLSLEEIFMHLVTEEPDEESAAAEVAQKANHREGVKS</sequence>
<keyword evidence="2" id="KW-0813">Transport</keyword>
<feature type="region of interest" description="Disordered" evidence="5">
    <location>
        <begin position="311"/>
        <end position="330"/>
    </location>
</feature>
<evidence type="ECO:0000256" key="5">
    <source>
        <dbReference type="SAM" id="MobiDB-lite"/>
    </source>
</evidence>
<evidence type="ECO:0000256" key="2">
    <source>
        <dbReference type="ARBA" id="ARBA00022448"/>
    </source>
</evidence>
<evidence type="ECO:0000313" key="8">
    <source>
        <dbReference type="Proteomes" id="UP000276223"/>
    </source>
</evidence>
<evidence type="ECO:0000256" key="1">
    <source>
        <dbReference type="ARBA" id="ARBA00005417"/>
    </source>
</evidence>
<dbReference type="AlphaFoldDB" id="A0A3N1UNA5"/>
<dbReference type="PANTHER" id="PTHR43335">
    <property type="entry name" value="ABC TRANSPORTER, ATP-BINDING PROTEIN"/>
    <property type="match status" value="1"/>
</dbReference>
<dbReference type="RefSeq" id="WP_123290609.1">
    <property type="nucleotide sequence ID" value="NZ_RJVA01000013.1"/>
</dbReference>
<feature type="domain" description="ABC transporter" evidence="6">
    <location>
        <begin position="2"/>
        <end position="231"/>
    </location>
</feature>
<dbReference type="InterPro" id="IPR003439">
    <property type="entry name" value="ABC_transporter-like_ATP-bd"/>
</dbReference>
<dbReference type="SUPFAM" id="SSF52540">
    <property type="entry name" value="P-loop containing nucleoside triphosphate hydrolases"/>
    <property type="match status" value="1"/>
</dbReference>
<comment type="similarity">
    <text evidence="1">Belongs to the ABC transporter superfamily.</text>
</comment>
<dbReference type="Proteomes" id="UP000276223">
    <property type="component" value="Unassembled WGS sequence"/>
</dbReference>
<dbReference type="Pfam" id="PF00005">
    <property type="entry name" value="ABC_tran"/>
    <property type="match status" value="1"/>
</dbReference>
<evidence type="ECO:0000256" key="3">
    <source>
        <dbReference type="ARBA" id="ARBA00022741"/>
    </source>
</evidence>
<dbReference type="PANTHER" id="PTHR43335:SF4">
    <property type="entry name" value="ABC TRANSPORTER, ATP-BINDING PROTEIN"/>
    <property type="match status" value="1"/>
</dbReference>
<name>A0A3N1UNA5_9BACT</name>
<dbReference type="SMART" id="SM00382">
    <property type="entry name" value="AAA"/>
    <property type="match status" value="1"/>
</dbReference>
<dbReference type="EMBL" id="RJVA01000013">
    <property type="protein sequence ID" value="ROQ90869.1"/>
    <property type="molecule type" value="Genomic_DNA"/>
</dbReference>
<dbReference type="InterPro" id="IPR003593">
    <property type="entry name" value="AAA+_ATPase"/>
</dbReference>
<dbReference type="GO" id="GO:0016887">
    <property type="term" value="F:ATP hydrolysis activity"/>
    <property type="evidence" value="ECO:0007669"/>
    <property type="project" value="InterPro"/>
</dbReference>
<protein>
    <submittedName>
        <fullName evidence="7">ABC-2 type transport system ATP-binding protein</fullName>
    </submittedName>
</protein>
<dbReference type="CDD" id="cd03230">
    <property type="entry name" value="ABC_DR_subfamily_A"/>
    <property type="match status" value="1"/>
</dbReference>
<gene>
    <name evidence="7" type="ORF">EDC27_2125</name>
</gene>
<comment type="caution">
    <text evidence="7">The sequence shown here is derived from an EMBL/GenBank/DDBJ whole genome shotgun (WGS) entry which is preliminary data.</text>
</comment>
<evidence type="ECO:0000313" key="7">
    <source>
        <dbReference type="EMBL" id="ROQ90869.1"/>
    </source>
</evidence>
<accession>A0A3N1UNA5</accession>
<dbReference type="Gene3D" id="3.40.50.300">
    <property type="entry name" value="P-loop containing nucleotide triphosphate hydrolases"/>
    <property type="match status" value="1"/>
</dbReference>
<keyword evidence="4 7" id="KW-0067">ATP-binding</keyword>
<evidence type="ECO:0000259" key="6">
    <source>
        <dbReference type="PROSITE" id="PS50893"/>
    </source>
</evidence>
<dbReference type="GO" id="GO:0005524">
    <property type="term" value="F:ATP binding"/>
    <property type="evidence" value="ECO:0007669"/>
    <property type="project" value="UniProtKB-KW"/>
</dbReference>
<dbReference type="OrthoDB" id="9809450at2"/>
<keyword evidence="8" id="KW-1185">Reference proteome</keyword>